<dbReference type="AlphaFoldDB" id="A0A9N9CI35"/>
<evidence type="ECO:0000313" key="2">
    <source>
        <dbReference type="Proteomes" id="UP000789396"/>
    </source>
</evidence>
<keyword evidence="2" id="KW-1185">Reference proteome</keyword>
<accession>A0A9N9CI35</accession>
<reference evidence="1" key="1">
    <citation type="submission" date="2021-06" db="EMBL/GenBank/DDBJ databases">
        <authorList>
            <person name="Kallberg Y."/>
            <person name="Tangrot J."/>
            <person name="Rosling A."/>
        </authorList>
    </citation>
    <scope>NUCLEOTIDE SEQUENCE</scope>
    <source>
        <strain evidence="1">IN212</strain>
    </source>
</reference>
<name>A0A9N9CI35_9GLOM</name>
<sequence>MTVEAGNTDMKYDEFKIQSDLTALKIELKDMMDDFYNKLHFNKKDLAEIFTIGIQVT</sequence>
<comment type="caution">
    <text evidence="1">The sequence shown here is derived from an EMBL/GenBank/DDBJ whole genome shotgun (WGS) entry which is preliminary data.</text>
</comment>
<feature type="non-terminal residue" evidence="1">
    <location>
        <position position="57"/>
    </location>
</feature>
<dbReference type="EMBL" id="CAJVPZ010009034">
    <property type="protein sequence ID" value="CAG8604506.1"/>
    <property type="molecule type" value="Genomic_DNA"/>
</dbReference>
<proteinExistence type="predicted"/>
<dbReference type="OrthoDB" id="2410654at2759"/>
<evidence type="ECO:0000313" key="1">
    <source>
        <dbReference type="EMBL" id="CAG8604506.1"/>
    </source>
</evidence>
<organism evidence="1 2">
    <name type="scientific">Racocetra fulgida</name>
    <dbReference type="NCBI Taxonomy" id="60492"/>
    <lineage>
        <taxon>Eukaryota</taxon>
        <taxon>Fungi</taxon>
        <taxon>Fungi incertae sedis</taxon>
        <taxon>Mucoromycota</taxon>
        <taxon>Glomeromycotina</taxon>
        <taxon>Glomeromycetes</taxon>
        <taxon>Diversisporales</taxon>
        <taxon>Gigasporaceae</taxon>
        <taxon>Racocetra</taxon>
    </lineage>
</organism>
<protein>
    <submittedName>
        <fullName evidence="1">7795_t:CDS:1</fullName>
    </submittedName>
</protein>
<dbReference type="Proteomes" id="UP000789396">
    <property type="component" value="Unassembled WGS sequence"/>
</dbReference>
<gene>
    <name evidence="1" type="ORF">RFULGI_LOCUS6731</name>
</gene>